<dbReference type="GO" id="GO:0016301">
    <property type="term" value="F:kinase activity"/>
    <property type="evidence" value="ECO:0007669"/>
    <property type="project" value="UniProtKB-KW"/>
</dbReference>
<dbReference type="PANTHER" id="PTHR41523:SF7">
    <property type="entry name" value="HISTIDINE KINASE"/>
    <property type="match status" value="1"/>
</dbReference>
<keyword evidence="12 14" id="KW-0472">Membrane</keyword>
<keyword evidence="9" id="KW-0067">ATP-binding</keyword>
<dbReference type="InterPro" id="IPR011102">
    <property type="entry name" value="Sig_transdc_His_kinase_HWE"/>
</dbReference>
<evidence type="ECO:0000256" key="12">
    <source>
        <dbReference type="ARBA" id="ARBA00023136"/>
    </source>
</evidence>
<organism evidence="16 17">
    <name type="scientific">Rhizobium paknamense</name>
    <dbReference type="NCBI Taxonomy" id="1206817"/>
    <lineage>
        <taxon>Bacteria</taxon>
        <taxon>Pseudomonadati</taxon>
        <taxon>Pseudomonadota</taxon>
        <taxon>Alphaproteobacteria</taxon>
        <taxon>Hyphomicrobiales</taxon>
        <taxon>Rhizobiaceae</taxon>
        <taxon>Rhizobium/Agrobacterium group</taxon>
        <taxon>Rhizobium</taxon>
    </lineage>
</organism>
<proteinExistence type="predicted"/>
<dbReference type="SUPFAM" id="SSF55874">
    <property type="entry name" value="ATPase domain of HSP90 chaperone/DNA topoisomerase II/histidine kinase"/>
    <property type="match status" value="1"/>
</dbReference>
<evidence type="ECO:0000256" key="2">
    <source>
        <dbReference type="ARBA" id="ARBA00004141"/>
    </source>
</evidence>
<reference evidence="16 17" key="1">
    <citation type="submission" date="2023-07" db="EMBL/GenBank/DDBJ databases">
        <title>Genomic Encyclopedia of Type Strains, Phase IV (KMG-IV): sequencing the most valuable type-strain genomes for metagenomic binning, comparative biology and taxonomic classification.</title>
        <authorList>
            <person name="Goeker M."/>
        </authorList>
    </citation>
    <scope>NUCLEOTIDE SEQUENCE [LARGE SCALE GENOMIC DNA]</scope>
    <source>
        <strain evidence="16 17">DSM 100301</strain>
    </source>
</reference>
<feature type="transmembrane region" description="Helical" evidence="14">
    <location>
        <begin position="52"/>
        <end position="70"/>
    </location>
</feature>
<evidence type="ECO:0000256" key="11">
    <source>
        <dbReference type="ARBA" id="ARBA00023012"/>
    </source>
</evidence>
<dbReference type="EC" id="2.7.13.3" evidence="3"/>
<keyword evidence="8 16" id="KW-0418">Kinase</keyword>
<keyword evidence="17" id="KW-1185">Reference proteome</keyword>
<comment type="catalytic activity">
    <reaction evidence="1">
        <text>ATP + protein L-histidine = ADP + protein N-phospho-L-histidine.</text>
        <dbReference type="EC" id="2.7.13.3"/>
    </reaction>
</comment>
<dbReference type="RefSeq" id="WP_307157505.1">
    <property type="nucleotide sequence ID" value="NZ_JAUSWH010000004.1"/>
</dbReference>
<keyword evidence="7" id="KW-0547">Nucleotide-binding</keyword>
<keyword evidence="5" id="KW-0808">Transferase</keyword>
<dbReference type="Pfam" id="PF07536">
    <property type="entry name" value="HWE_HK"/>
    <property type="match status" value="1"/>
</dbReference>
<evidence type="ECO:0000256" key="10">
    <source>
        <dbReference type="ARBA" id="ARBA00022989"/>
    </source>
</evidence>
<dbReference type="SMART" id="SM00911">
    <property type="entry name" value="HWE_HK"/>
    <property type="match status" value="1"/>
</dbReference>
<keyword evidence="11" id="KW-0902">Two-component regulatory system</keyword>
<sequence length="372" mass="40775">MRLRSKLDRLPSFKAMRKPLTVAELVLTYIASLVIFMAMVGLRLWIDPLLQGTFPYVTFFPAVLIVGFLFGIAQGALVAFLCGLASWYMFIPPYYTFDTSLSTVLAMALYTFVVITDLGLTALMMSAYRAEQKARAEVEMLAEQQEVMARELDHRLKNVFATINAIVSLSQKHACDVQSFARSLRERLNAMARSNLLLRGLRPGDETTVRSVIIQALEPFDKAETVRLDLHGPLVPVSGQAVVLLSLILHELGTNAAKYGALSVQDGKIRLGWHLHTITRDDMQEPALTVEWREIGGPAPNPPSPGSSGFGSVLINRVIGAVRGTVSIDFPETGAIVTLTLPLTAISPKRDEKGDPLLEEGASSREPVFSHG</sequence>
<evidence type="ECO:0000256" key="3">
    <source>
        <dbReference type="ARBA" id="ARBA00012438"/>
    </source>
</evidence>
<accession>A0ABU0IAS1</accession>
<feature type="transmembrane region" description="Helical" evidence="14">
    <location>
        <begin position="21"/>
        <end position="46"/>
    </location>
</feature>
<keyword evidence="10 14" id="KW-1133">Transmembrane helix</keyword>
<dbReference type="Pfam" id="PF13493">
    <property type="entry name" value="DUF4118"/>
    <property type="match status" value="1"/>
</dbReference>
<feature type="transmembrane region" description="Helical" evidence="14">
    <location>
        <begin position="101"/>
        <end position="125"/>
    </location>
</feature>
<evidence type="ECO:0000256" key="1">
    <source>
        <dbReference type="ARBA" id="ARBA00000085"/>
    </source>
</evidence>
<feature type="domain" description="Signal transduction histidine kinase HWE region" evidence="15">
    <location>
        <begin position="151"/>
        <end position="234"/>
    </location>
</feature>
<dbReference type="InterPro" id="IPR036890">
    <property type="entry name" value="HATPase_C_sf"/>
</dbReference>
<evidence type="ECO:0000256" key="5">
    <source>
        <dbReference type="ARBA" id="ARBA00022679"/>
    </source>
</evidence>
<evidence type="ECO:0000256" key="14">
    <source>
        <dbReference type="SAM" id="Phobius"/>
    </source>
</evidence>
<evidence type="ECO:0000256" key="4">
    <source>
        <dbReference type="ARBA" id="ARBA00022553"/>
    </source>
</evidence>
<dbReference type="Gene3D" id="1.20.120.620">
    <property type="entry name" value="Backbone structure of the membrane domain of e. Coli histidine kinase receptor kdpd"/>
    <property type="match status" value="1"/>
</dbReference>
<name>A0ABU0IAS1_9HYPH</name>
<evidence type="ECO:0000256" key="8">
    <source>
        <dbReference type="ARBA" id="ARBA00022777"/>
    </source>
</evidence>
<evidence type="ECO:0000256" key="7">
    <source>
        <dbReference type="ARBA" id="ARBA00022741"/>
    </source>
</evidence>
<comment type="subcellular location">
    <subcellularLocation>
        <location evidence="2">Membrane</location>
        <topology evidence="2">Multi-pass membrane protein</topology>
    </subcellularLocation>
</comment>
<dbReference type="InterPro" id="IPR025201">
    <property type="entry name" value="KdpD_TM"/>
</dbReference>
<dbReference type="Gene3D" id="3.30.565.10">
    <property type="entry name" value="Histidine kinase-like ATPase, C-terminal domain"/>
    <property type="match status" value="1"/>
</dbReference>
<comment type="caution">
    <text evidence="16">The sequence shown here is derived from an EMBL/GenBank/DDBJ whole genome shotgun (WGS) entry which is preliminary data.</text>
</comment>
<evidence type="ECO:0000313" key="16">
    <source>
        <dbReference type="EMBL" id="MDQ0455309.1"/>
    </source>
</evidence>
<evidence type="ECO:0000259" key="15">
    <source>
        <dbReference type="SMART" id="SM00911"/>
    </source>
</evidence>
<protein>
    <recommendedName>
        <fullName evidence="3">histidine kinase</fullName>
        <ecNumber evidence="3">2.7.13.3</ecNumber>
    </recommendedName>
</protein>
<dbReference type="PANTHER" id="PTHR41523">
    <property type="entry name" value="TWO-COMPONENT SYSTEM SENSOR PROTEIN"/>
    <property type="match status" value="1"/>
</dbReference>
<dbReference type="InterPro" id="IPR038318">
    <property type="entry name" value="KdpD_sf"/>
</dbReference>
<keyword evidence="6 14" id="KW-0812">Transmembrane</keyword>
<evidence type="ECO:0000256" key="13">
    <source>
        <dbReference type="SAM" id="MobiDB-lite"/>
    </source>
</evidence>
<evidence type="ECO:0000256" key="9">
    <source>
        <dbReference type="ARBA" id="ARBA00022840"/>
    </source>
</evidence>
<dbReference type="EMBL" id="JAUSWH010000004">
    <property type="protein sequence ID" value="MDQ0455309.1"/>
    <property type="molecule type" value="Genomic_DNA"/>
</dbReference>
<evidence type="ECO:0000313" key="17">
    <source>
        <dbReference type="Proteomes" id="UP001235269"/>
    </source>
</evidence>
<gene>
    <name evidence="16" type="ORF">QO005_001643</name>
</gene>
<evidence type="ECO:0000256" key="6">
    <source>
        <dbReference type="ARBA" id="ARBA00022692"/>
    </source>
</evidence>
<dbReference type="Proteomes" id="UP001235269">
    <property type="component" value="Unassembled WGS sequence"/>
</dbReference>
<feature type="region of interest" description="Disordered" evidence="13">
    <location>
        <begin position="349"/>
        <end position="372"/>
    </location>
</feature>
<keyword evidence="4" id="KW-0597">Phosphoprotein</keyword>